<evidence type="ECO:0000256" key="2">
    <source>
        <dbReference type="ARBA" id="ARBA00022603"/>
    </source>
</evidence>
<organism evidence="9">
    <name type="scientific">marine sediment metagenome</name>
    <dbReference type="NCBI Taxonomy" id="412755"/>
    <lineage>
        <taxon>unclassified sequences</taxon>
        <taxon>metagenomes</taxon>
        <taxon>ecological metagenomes</taxon>
    </lineage>
</organism>
<dbReference type="SFLD" id="SFLDG01082">
    <property type="entry name" value="B12-binding_domain_containing"/>
    <property type="match status" value="1"/>
</dbReference>
<dbReference type="PROSITE" id="PS51918">
    <property type="entry name" value="RADICAL_SAM"/>
    <property type="match status" value="1"/>
</dbReference>
<dbReference type="InterPro" id="IPR006638">
    <property type="entry name" value="Elp3/MiaA/NifB-like_rSAM"/>
</dbReference>
<feature type="non-terminal residue" evidence="9">
    <location>
        <position position="257"/>
    </location>
</feature>
<protein>
    <recommendedName>
        <fullName evidence="8">Radical SAM core domain-containing protein</fullName>
    </recommendedName>
</protein>
<evidence type="ECO:0000256" key="6">
    <source>
        <dbReference type="ARBA" id="ARBA00023004"/>
    </source>
</evidence>
<dbReference type="InterPro" id="IPR034466">
    <property type="entry name" value="Methyltransferase_Class_B"/>
</dbReference>
<dbReference type="SUPFAM" id="SSF102114">
    <property type="entry name" value="Radical SAM enzymes"/>
    <property type="match status" value="1"/>
</dbReference>
<keyword evidence="6" id="KW-0408">Iron</keyword>
<name>X0VTF1_9ZZZZ</name>
<dbReference type="CDD" id="cd01335">
    <property type="entry name" value="Radical_SAM"/>
    <property type="match status" value="1"/>
</dbReference>
<keyword evidence="2" id="KW-0489">Methyltransferase</keyword>
<sequence>NNFVDVVVIGEGEITFAELLSALENRRPLKDVRGICYKENGKIIKTEGRQFLDLDKMPFINWDLINAKKYLDLEIVMVTSRGCPYNCYFCYNQEFNKRRWRAQSAERVLEEVKRIEKITNNRNLKFHDDNFTVDKERVIKILKGLSKEYSLYIEARPDHIEKDFLDALKKFGKVWLFIGVESGSEALLKSMNKMVTTDIIRKAFKLTSSYGNILTTASVILGLPDETHREGLQTIAFVKSLNPTWITYCLYTPYPGS</sequence>
<comment type="cofactor">
    <cofactor evidence="1">
        <name>[4Fe-4S] cluster</name>
        <dbReference type="ChEBI" id="CHEBI:49883"/>
    </cofactor>
</comment>
<evidence type="ECO:0000256" key="7">
    <source>
        <dbReference type="ARBA" id="ARBA00023014"/>
    </source>
</evidence>
<evidence type="ECO:0000256" key="1">
    <source>
        <dbReference type="ARBA" id="ARBA00001966"/>
    </source>
</evidence>
<feature type="non-terminal residue" evidence="9">
    <location>
        <position position="1"/>
    </location>
</feature>
<comment type="caution">
    <text evidence="9">The sequence shown here is derived from an EMBL/GenBank/DDBJ whole genome shotgun (WGS) entry which is preliminary data.</text>
</comment>
<dbReference type="Pfam" id="PF04055">
    <property type="entry name" value="Radical_SAM"/>
    <property type="match status" value="1"/>
</dbReference>
<dbReference type="SMART" id="SM00729">
    <property type="entry name" value="Elp3"/>
    <property type="match status" value="1"/>
</dbReference>
<dbReference type="InterPro" id="IPR007197">
    <property type="entry name" value="rSAM"/>
</dbReference>
<dbReference type="InterPro" id="IPR051198">
    <property type="entry name" value="BchE-like"/>
</dbReference>
<dbReference type="SFLD" id="SFLDG01123">
    <property type="entry name" value="methyltransferase_(Class_B)"/>
    <property type="match status" value="1"/>
</dbReference>
<dbReference type="InterPro" id="IPR023404">
    <property type="entry name" value="rSAM_horseshoe"/>
</dbReference>
<dbReference type="PANTHER" id="PTHR43409:SF7">
    <property type="entry name" value="BLL1977 PROTEIN"/>
    <property type="match status" value="1"/>
</dbReference>
<evidence type="ECO:0000256" key="4">
    <source>
        <dbReference type="ARBA" id="ARBA00022691"/>
    </source>
</evidence>
<dbReference type="PANTHER" id="PTHR43409">
    <property type="entry name" value="ANAEROBIC MAGNESIUM-PROTOPORPHYRIN IX MONOMETHYL ESTER CYCLASE-RELATED"/>
    <property type="match status" value="1"/>
</dbReference>
<dbReference type="SFLD" id="SFLDS00029">
    <property type="entry name" value="Radical_SAM"/>
    <property type="match status" value="1"/>
</dbReference>
<dbReference type="InterPro" id="IPR058240">
    <property type="entry name" value="rSAM_sf"/>
</dbReference>
<reference evidence="9" key="1">
    <citation type="journal article" date="2014" name="Front. Microbiol.">
        <title>High frequency of phylogenetically diverse reductive dehalogenase-homologous genes in deep subseafloor sedimentary metagenomes.</title>
        <authorList>
            <person name="Kawai M."/>
            <person name="Futagami T."/>
            <person name="Toyoda A."/>
            <person name="Takaki Y."/>
            <person name="Nishi S."/>
            <person name="Hori S."/>
            <person name="Arai W."/>
            <person name="Tsubouchi T."/>
            <person name="Morono Y."/>
            <person name="Uchiyama I."/>
            <person name="Ito T."/>
            <person name="Fujiyama A."/>
            <person name="Inagaki F."/>
            <person name="Takami H."/>
        </authorList>
    </citation>
    <scope>NUCLEOTIDE SEQUENCE</scope>
    <source>
        <strain evidence="9">Expedition CK06-06</strain>
    </source>
</reference>
<dbReference type="GO" id="GO:0005829">
    <property type="term" value="C:cytosol"/>
    <property type="evidence" value="ECO:0007669"/>
    <property type="project" value="TreeGrafter"/>
</dbReference>
<feature type="domain" description="Radical SAM core" evidence="8">
    <location>
        <begin position="68"/>
        <end position="257"/>
    </location>
</feature>
<dbReference type="EMBL" id="BARS01035697">
    <property type="protein sequence ID" value="GAG21490.1"/>
    <property type="molecule type" value="Genomic_DNA"/>
</dbReference>
<accession>X0VTF1</accession>
<dbReference type="Gene3D" id="3.80.30.20">
    <property type="entry name" value="tm_1862 like domain"/>
    <property type="match status" value="1"/>
</dbReference>
<keyword evidence="4" id="KW-0949">S-adenosyl-L-methionine</keyword>
<keyword evidence="3" id="KW-0808">Transferase</keyword>
<keyword evidence="7" id="KW-0411">Iron-sulfur</keyword>
<evidence type="ECO:0000259" key="8">
    <source>
        <dbReference type="PROSITE" id="PS51918"/>
    </source>
</evidence>
<keyword evidence="5" id="KW-0479">Metal-binding</keyword>
<evidence type="ECO:0000313" key="9">
    <source>
        <dbReference type="EMBL" id="GAG21490.1"/>
    </source>
</evidence>
<evidence type="ECO:0000256" key="3">
    <source>
        <dbReference type="ARBA" id="ARBA00022679"/>
    </source>
</evidence>
<evidence type="ECO:0000256" key="5">
    <source>
        <dbReference type="ARBA" id="ARBA00022723"/>
    </source>
</evidence>
<dbReference type="GO" id="GO:0051539">
    <property type="term" value="F:4 iron, 4 sulfur cluster binding"/>
    <property type="evidence" value="ECO:0007669"/>
    <property type="project" value="UniProtKB-KW"/>
</dbReference>
<proteinExistence type="predicted"/>
<dbReference type="GO" id="GO:0003824">
    <property type="term" value="F:catalytic activity"/>
    <property type="evidence" value="ECO:0007669"/>
    <property type="project" value="InterPro"/>
</dbReference>
<dbReference type="GO" id="GO:0046872">
    <property type="term" value="F:metal ion binding"/>
    <property type="evidence" value="ECO:0007669"/>
    <property type="project" value="UniProtKB-KW"/>
</dbReference>
<gene>
    <name evidence="9" type="ORF">S01H1_54971</name>
</gene>
<dbReference type="AlphaFoldDB" id="X0VTF1"/>